<dbReference type="InterPro" id="IPR047872">
    <property type="entry name" value="EFG_IV"/>
</dbReference>
<comment type="similarity">
    <text evidence="1">Belongs to the TRAFAC class translation factor GTPase superfamily. Classic translation factor GTPase family. EF-G/EF-2 subfamily.</text>
</comment>
<sequence length="694" mass="77405">MKDYKTENIRNLGIIGHSGAGKTTLADAILYRTKSVDRFGKVDEETSILDFDIEEKKRKISISTSVAQCEWNNTKINLIDMPGYFDFVGEIAEGLRAIDVALIVLSGTSGVQVGTENAWEYVSKYKLPRAFYINKLDRDNSNFEKTLTQLKDEFGISVVPIHYPIGEESGFQGVVNVISNTARIYNPKTDDIEDAEIPKELKEKVAECKNMVIEAVAETSEELLEKYFSEGTLSEDEIYKGLINGCATAEIAPVMCGSAITGKGIKTLIDGIIECFPSPKDVNPQIAKDMKTEENIEINIDKEKPFSALVFKTIADPFIGRLSMFKVITGKAESDMNVYNPNKDKHEKFGAIYFMKGKQQISTKEIIAGDIGAVNKLQYTVTGDTLCDPDLNIMYEEINFPEACISMAILPKSKNDEDKISSGLARLLEEDPAFKVSRDIENAETIISGIGETHLEVIASKLKNKFGVDVELQEPKIPYRETIRKTSDAQGKHKKQSGGHGQYGDVVIKFEPRYDGDELEFIDKIVGGVVPRQYIPAVEKGLLECIKEGVLAGYPVIRLKATLHDGSYHTVDSSEMAFKIAASLAYKKGMIEAEPILLEPIVKASIMVTDEYMGDVIGDINKKRGRVTGMEQSGKYQRIIAEVPQSEMIKYATDLRSLTQGRGSFTMEFDRYEEVPEFEAQKIIEKRKEEKEMV</sequence>
<dbReference type="NCBIfam" id="TIGR00484">
    <property type="entry name" value="EF-G"/>
    <property type="match status" value="1"/>
</dbReference>
<dbReference type="GO" id="GO:0003924">
    <property type="term" value="F:GTPase activity"/>
    <property type="evidence" value="ECO:0007669"/>
    <property type="project" value="InterPro"/>
</dbReference>
<dbReference type="Pfam" id="PF22042">
    <property type="entry name" value="EF-G_D2"/>
    <property type="match status" value="1"/>
</dbReference>
<evidence type="ECO:0000256" key="1">
    <source>
        <dbReference type="ARBA" id="ARBA00005870"/>
    </source>
</evidence>
<dbReference type="Pfam" id="PF03764">
    <property type="entry name" value="EFG_IV"/>
    <property type="match status" value="1"/>
</dbReference>
<dbReference type="SUPFAM" id="SSF54211">
    <property type="entry name" value="Ribosomal protein S5 domain 2-like"/>
    <property type="match status" value="1"/>
</dbReference>
<evidence type="ECO:0000259" key="6">
    <source>
        <dbReference type="PROSITE" id="PS51722"/>
    </source>
</evidence>
<evidence type="ECO:0000313" key="8">
    <source>
        <dbReference type="Proteomes" id="UP000250223"/>
    </source>
</evidence>
<dbReference type="PROSITE" id="PS51722">
    <property type="entry name" value="G_TR_2"/>
    <property type="match status" value="1"/>
</dbReference>
<dbReference type="GO" id="GO:0005525">
    <property type="term" value="F:GTP binding"/>
    <property type="evidence" value="ECO:0007669"/>
    <property type="project" value="UniProtKB-UniRule"/>
</dbReference>
<dbReference type="InterPro" id="IPR041095">
    <property type="entry name" value="EFG_II"/>
</dbReference>
<keyword evidence="7" id="KW-0251">Elongation factor</keyword>
<dbReference type="CDD" id="cd03713">
    <property type="entry name" value="EFG_mtEFG_C"/>
    <property type="match status" value="1"/>
</dbReference>
<dbReference type="SUPFAM" id="SSF50447">
    <property type="entry name" value="Translation proteins"/>
    <property type="match status" value="1"/>
</dbReference>
<evidence type="ECO:0000313" key="7">
    <source>
        <dbReference type="EMBL" id="SQB35922.1"/>
    </source>
</evidence>
<dbReference type="InterPro" id="IPR005225">
    <property type="entry name" value="Small_GTP-bd"/>
</dbReference>
<dbReference type="NCBIfam" id="NF009891">
    <property type="entry name" value="PRK13351.1-1"/>
    <property type="match status" value="1"/>
</dbReference>
<dbReference type="Pfam" id="PF00679">
    <property type="entry name" value="EFG_C"/>
    <property type="match status" value="1"/>
</dbReference>
<dbReference type="CDD" id="cd01434">
    <property type="entry name" value="EFG_mtEFG1_IV"/>
    <property type="match status" value="1"/>
</dbReference>
<evidence type="ECO:0000256" key="3">
    <source>
        <dbReference type="ARBA" id="ARBA00022741"/>
    </source>
</evidence>
<dbReference type="Pfam" id="PF00009">
    <property type="entry name" value="GTP_EFTU"/>
    <property type="match status" value="1"/>
</dbReference>
<dbReference type="Proteomes" id="UP000250223">
    <property type="component" value="Unassembled WGS sequence"/>
</dbReference>
<dbReference type="PANTHER" id="PTHR43261:SF6">
    <property type="entry name" value="ELONGATION FACTOR G-LIKE PROTEIN"/>
    <property type="match status" value="1"/>
</dbReference>
<dbReference type="Gene3D" id="2.40.30.10">
    <property type="entry name" value="Translation factors"/>
    <property type="match status" value="1"/>
</dbReference>
<dbReference type="FunFam" id="3.30.70.240:FF:000001">
    <property type="entry name" value="Elongation factor G"/>
    <property type="match status" value="1"/>
</dbReference>
<dbReference type="FunFam" id="3.30.70.870:FF:000016">
    <property type="entry name" value="Translation elongation factor G"/>
    <property type="match status" value="1"/>
</dbReference>
<keyword evidence="4" id="KW-0342">GTP-binding</keyword>
<dbReference type="GO" id="GO:0032790">
    <property type="term" value="P:ribosome disassembly"/>
    <property type="evidence" value="ECO:0007669"/>
    <property type="project" value="TreeGrafter"/>
</dbReference>
<proteinExistence type="inferred from homology"/>
<dbReference type="Gene3D" id="3.30.230.10">
    <property type="match status" value="1"/>
</dbReference>
<dbReference type="CDD" id="cd04088">
    <property type="entry name" value="EFG_mtEFG_II"/>
    <property type="match status" value="1"/>
</dbReference>
<dbReference type="Gene3D" id="3.30.70.870">
    <property type="entry name" value="Elongation Factor G (Translational Gtpase), domain 3"/>
    <property type="match status" value="1"/>
</dbReference>
<dbReference type="GO" id="GO:0003746">
    <property type="term" value="F:translation elongation factor activity"/>
    <property type="evidence" value="ECO:0007669"/>
    <property type="project" value="UniProtKB-UniRule"/>
</dbReference>
<dbReference type="InterPro" id="IPR020568">
    <property type="entry name" value="Ribosomal_Su5_D2-typ_SF"/>
</dbReference>
<dbReference type="InterPro" id="IPR009000">
    <property type="entry name" value="Transl_B-barrel_sf"/>
</dbReference>
<dbReference type="InterPro" id="IPR035647">
    <property type="entry name" value="EFG_III/V"/>
</dbReference>
<protein>
    <recommendedName>
        <fullName evidence="2 5">Elongation factor G</fullName>
    </recommendedName>
</protein>
<dbReference type="EMBL" id="UAWC01000026">
    <property type="protein sequence ID" value="SQB35922.1"/>
    <property type="molecule type" value="Genomic_DNA"/>
</dbReference>
<dbReference type="InterPro" id="IPR009022">
    <property type="entry name" value="EFG_III"/>
</dbReference>
<dbReference type="SMART" id="SM00838">
    <property type="entry name" value="EFG_C"/>
    <property type="match status" value="1"/>
</dbReference>
<dbReference type="InterPro" id="IPR035649">
    <property type="entry name" value="EFG_V"/>
</dbReference>
<evidence type="ECO:0000256" key="2">
    <source>
        <dbReference type="ARBA" id="ARBA00017872"/>
    </source>
</evidence>
<dbReference type="Pfam" id="PF14492">
    <property type="entry name" value="EFG_III"/>
    <property type="match status" value="1"/>
</dbReference>
<dbReference type="Gene3D" id="3.30.70.240">
    <property type="match status" value="1"/>
</dbReference>
<organism evidence="7 8">
    <name type="scientific">Clostridium cochlearium</name>
    <dbReference type="NCBI Taxonomy" id="1494"/>
    <lineage>
        <taxon>Bacteria</taxon>
        <taxon>Bacillati</taxon>
        <taxon>Bacillota</taxon>
        <taxon>Clostridia</taxon>
        <taxon>Eubacteriales</taxon>
        <taxon>Clostridiaceae</taxon>
        <taxon>Clostridium</taxon>
    </lineage>
</organism>
<dbReference type="InterPro" id="IPR000795">
    <property type="entry name" value="T_Tr_GTP-bd_dom"/>
</dbReference>
<dbReference type="InterPro" id="IPR053905">
    <property type="entry name" value="EF-G-like_DII"/>
</dbReference>
<dbReference type="FunFam" id="3.30.230.10:FF:000003">
    <property type="entry name" value="Elongation factor G"/>
    <property type="match status" value="1"/>
</dbReference>
<dbReference type="InterPro" id="IPR014721">
    <property type="entry name" value="Ribsml_uS5_D2-typ_fold_subgr"/>
</dbReference>
<gene>
    <name evidence="7" type="primary">fusA_1</name>
    <name evidence="7" type="ORF">NCTC13028_02180</name>
</gene>
<dbReference type="SMART" id="SM00889">
    <property type="entry name" value="EFG_IV"/>
    <property type="match status" value="1"/>
</dbReference>
<evidence type="ECO:0000256" key="5">
    <source>
        <dbReference type="NCBIfam" id="TIGR00484"/>
    </source>
</evidence>
<dbReference type="NCBIfam" id="NF009381">
    <property type="entry name" value="PRK12740.1-5"/>
    <property type="match status" value="1"/>
</dbReference>
<dbReference type="NCBIfam" id="TIGR00231">
    <property type="entry name" value="small_GTP"/>
    <property type="match status" value="1"/>
</dbReference>
<dbReference type="RefSeq" id="WP_111921753.1">
    <property type="nucleotide sequence ID" value="NZ_JAHLNT010000012.1"/>
</dbReference>
<dbReference type="CDD" id="cd04170">
    <property type="entry name" value="EF-G_bact"/>
    <property type="match status" value="1"/>
</dbReference>
<keyword evidence="3" id="KW-0547">Nucleotide-binding</keyword>
<dbReference type="CDD" id="cd16262">
    <property type="entry name" value="EFG_III"/>
    <property type="match status" value="1"/>
</dbReference>
<dbReference type="NCBIfam" id="NF009379">
    <property type="entry name" value="PRK12740.1-3"/>
    <property type="match status" value="1"/>
</dbReference>
<dbReference type="PRINTS" id="PR00315">
    <property type="entry name" value="ELONGATNFCT"/>
</dbReference>
<dbReference type="PANTHER" id="PTHR43261">
    <property type="entry name" value="TRANSLATION ELONGATION FACTOR G-RELATED"/>
    <property type="match status" value="1"/>
</dbReference>
<dbReference type="InterPro" id="IPR004540">
    <property type="entry name" value="Transl_elong_EFG/EF2"/>
</dbReference>
<keyword evidence="7" id="KW-0648">Protein biosynthesis</keyword>
<reference evidence="7 8" key="1">
    <citation type="submission" date="2018-06" db="EMBL/GenBank/DDBJ databases">
        <authorList>
            <consortium name="Pathogen Informatics"/>
            <person name="Doyle S."/>
        </authorList>
    </citation>
    <scope>NUCLEOTIDE SEQUENCE [LARGE SCALE GENOMIC DNA]</scope>
    <source>
        <strain evidence="7 8">NCTC13028</strain>
    </source>
</reference>
<dbReference type="Gene3D" id="3.40.50.300">
    <property type="entry name" value="P-loop containing nucleotide triphosphate hydrolases"/>
    <property type="match status" value="1"/>
</dbReference>
<dbReference type="AlphaFoldDB" id="A0A2X2VY69"/>
<name>A0A2X2VY69_CLOCO</name>
<dbReference type="InterPro" id="IPR005517">
    <property type="entry name" value="Transl_elong_EFG/EF2_IV"/>
</dbReference>
<dbReference type="SUPFAM" id="SSF52540">
    <property type="entry name" value="P-loop containing nucleoside triphosphate hydrolases"/>
    <property type="match status" value="1"/>
</dbReference>
<evidence type="ECO:0000256" key="4">
    <source>
        <dbReference type="ARBA" id="ARBA00023134"/>
    </source>
</evidence>
<feature type="domain" description="Tr-type G" evidence="6">
    <location>
        <begin position="7"/>
        <end position="280"/>
    </location>
</feature>
<accession>A0A2X2VY69</accession>
<dbReference type="SUPFAM" id="SSF54980">
    <property type="entry name" value="EF-G C-terminal domain-like"/>
    <property type="match status" value="2"/>
</dbReference>
<dbReference type="InterPro" id="IPR027417">
    <property type="entry name" value="P-loop_NTPase"/>
</dbReference>
<dbReference type="InterPro" id="IPR000640">
    <property type="entry name" value="EFG_V-like"/>
</dbReference>